<proteinExistence type="predicted"/>
<dbReference type="Proteomes" id="UP000240493">
    <property type="component" value="Unassembled WGS sequence"/>
</dbReference>
<sequence length="120" mass="13912">MVAIAITKKTGRWVGRGRREKRTTSREICGRFDAIHLGWQDLLVLVFLLLNYVLTCAVRSSQFSLLLLHSLFFSLTENPPFVLSLNCPSWYGGSRVSNTITRERFWLFDYIWFPPRTLAA</sequence>
<evidence type="ECO:0000313" key="2">
    <source>
        <dbReference type="Proteomes" id="UP000240493"/>
    </source>
</evidence>
<accession>A0A2T3ZHW2</accession>
<dbReference type="AlphaFoldDB" id="A0A2T3ZHW2"/>
<reference evidence="1 2" key="1">
    <citation type="submission" date="2016-07" db="EMBL/GenBank/DDBJ databases">
        <title>Multiple horizontal gene transfer events from other fungi enriched the ability of initially mycotrophic Trichoderma (Ascomycota) to feed on dead plant biomass.</title>
        <authorList>
            <consortium name="DOE Joint Genome Institute"/>
            <person name="Aerts A."/>
            <person name="Atanasova L."/>
            <person name="Chenthamara K."/>
            <person name="Zhang J."/>
            <person name="Grujic M."/>
            <person name="Henrissat B."/>
            <person name="Kuo A."/>
            <person name="Salamov A."/>
            <person name="Lipzen A."/>
            <person name="Labutti K."/>
            <person name="Barry K."/>
            <person name="Miao Y."/>
            <person name="Rahimi M.J."/>
            <person name="Shen Q."/>
            <person name="Grigoriev I.V."/>
            <person name="Kubicek C.P."/>
            <person name="Druzhinina I.S."/>
        </authorList>
    </citation>
    <scope>NUCLEOTIDE SEQUENCE [LARGE SCALE GENOMIC DNA]</scope>
    <source>
        <strain evidence="1 2">CBS 433.97</strain>
    </source>
</reference>
<keyword evidence="2" id="KW-1185">Reference proteome</keyword>
<name>A0A2T3ZHW2_TRIA4</name>
<gene>
    <name evidence="1" type="ORF">M441DRAFT_348310</name>
</gene>
<organism evidence="1 2">
    <name type="scientific">Trichoderma asperellum (strain ATCC 204424 / CBS 433.97 / NBRC 101777)</name>
    <dbReference type="NCBI Taxonomy" id="1042311"/>
    <lineage>
        <taxon>Eukaryota</taxon>
        <taxon>Fungi</taxon>
        <taxon>Dikarya</taxon>
        <taxon>Ascomycota</taxon>
        <taxon>Pezizomycotina</taxon>
        <taxon>Sordariomycetes</taxon>
        <taxon>Hypocreomycetidae</taxon>
        <taxon>Hypocreales</taxon>
        <taxon>Hypocreaceae</taxon>
        <taxon>Trichoderma</taxon>
    </lineage>
</organism>
<dbReference type="EMBL" id="KZ679258">
    <property type="protein sequence ID" value="PTB44405.1"/>
    <property type="molecule type" value="Genomic_DNA"/>
</dbReference>
<evidence type="ECO:0000313" key="1">
    <source>
        <dbReference type="EMBL" id="PTB44405.1"/>
    </source>
</evidence>
<protein>
    <submittedName>
        <fullName evidence="1">Uncharacterized protein</fullName>
    </submittedName>
</protein>